<evidence type="ECO:0000313" key="2">
    <source>
        <dbReference type="Proteomes" id="UP001163046"/>
    </source>
</evidence>
<evidence type="ECO:0000313" key="1">
    <source>
        <dbReference type="EMBL" id="KAJ7351714.1"/>
    </source>
</evidence>
<dbReference type="Proteomes" id="UP001163046">
    <property type="component" value="Unassembled WGS sequence"/>
</dbReference>
<accession>A0A9W9YIA5</accession>
<protein>
    <submittedName>
        <fullName evidence="1">Uncharacterized protein</fullName>
    </submittedName>
</protein>
<name>A0A9W9YIA5_9CNID</name>
<sequence>TAHERSEPAAYAGLDVSDPHSHYQSLGTAHEGSELAVYAGLDVSDLHSQSLGTAHDYQNQLSAQDLTSVTLIISH</sequence>
<feature type="non-terminal residue" evidence="1">
    <location>
        <position position="1"/>
    </location>
</feature>
<dbReference type="EMBL" id="MU827358">
    <property type="protein sequence ID" value="KAJ7351714.1"/>
    <property type="molecule type" value="Genomic_DNA"/>
</dbReference>
<comment type="caution">
    <text evidence="1">The sequence shown here is derived from an EMBL/GenBank/DDBJ whole genome shotgun (WGS) entry which is preliminary data.</text>
</comment>
<reference evidence="1" key="1">
    <citation type="submission" date="2023-01" db="EMBL/GenBank/DDBJ databases">
        <title>Genome assembly of the deep-sea coral Lophelia pertusa.</title>
        <authorList>
            <person name="Herrera S."/>
            <person name="Cordes E."/>
        </authorList>
    </citation>
    <scope>NUCLEOTIDE SEQUENCE</scope>
    <source>
        <strain evidence="1">USNM1676648</strain>
        <tissue evidence="1">Polyp</tissue>
    </source>
</reference>
<proteinExistence type="predicted"/>
<organism evidence="1 2">
    <name type="scientific">Desmophyllum pertusum</name>
    <dbReference type="NCBI Taxonomy" id="174260"/>
    <lineage>
        <taxon>Eukaryota</taxon>
        <taxon>Metazoa</taxon>
        <taxon>Cnidaria</taxon>
        <taxon>Anthozoa</taxon>
        <taxon>Hexacorallia</taxon>
        <taxon>Scleractinia</taxon>
        <taxon>Caryophylliina</taxon>
        <taxon>Caryophylliidae</taxon>
        <taxon>Desmophyllum</taxon>
    </lineage>
</organism>
<gene>
    <name evidence="1" type="ORF">OS493_035974</name>
</gene>
<keyword evidence="2" id="KW-1185">Reference proteome</keyword>
<dbReference type="AlphaFoldDB" id="A0A9W9YIA5"/>